<sequence>MSPPKLAQSTPPSLPPPRQTGLTWSDFQFGNDIGDLPTSPEKHQQRHVSLEQTISKLRRERFRFTKSVPSDLNSKICCPRDRSAVLDIYAEALNKISPENHRQIYAEAKMKIKTVLGIAKAGPRNQVFTKMLLAPIEPLYAMPRIEFRMDKFGHRAATRLQEWREDGWPNKYPENAVKKERARKGKLEGWVDQNWEDEGAEEGEDSDEIRGAGVM</sequence>
<proteinExistence type="predicted"/>
<evidence type="ECO:0000313" key="2">
    <source>
        <dbReference type="EMBL" id="ENI10740.1"/>
    </source>
</evidence>
<reference evidence="3" key="2">
    <citation type="journal article" date="2013" name="PLoS Genet.">
        <title>Comparative genome structure, secondary metabolite, and effector coding capacity across Cochliobolus pathogens.</title>
        <authorList>
            <person name="Condon B.J."/>
            <person name="Leng Y."/>
            <person name="Wu D."/>
            <person name="Bushley K.E."/>
            <person name="Ohm R.A."/>
            <person name="Otillar R."/>
            <person name="Martin J."/>
            <person name="Schackwitz W."/>
            <person name="Grimwood J."/>
            <person name="MohdZainudin N."/>
            <person name="Xue C."/>
            <person name="Wang R."/>
            <person name="Manning V.A."/>
            <person name="Dhillon B."/>
            <person name="Tu Z.J."/>
            <person name="Steffenson B.J."/>
            <person name="Salamov A."/>
            <person name="Sun H."/>
            <person name="Lowry S."/>
            <person name="LaButti K."/>
            <person name="Han J."/>
            <person name="Copeland A."/>
            <person name="Lindquist E."/>
            <person name="Barry K."/>
            <person name="Schmutz J."/>
            <person name="Baker S.E."/>
            <person name="Ciuffetti L.M."/>
            <person name="Grigoriev I.V."/>
            <person name="Zhong S."/>
            <person name="Turgeon B.G."/>
        </authorList>
    </citation>
    <scope>NUCLEOTIDE SEQUENCE [LARGE SCALE GENOMIC DNA]</scope>
    <source>
        <strain evidence="3">C4 / ATCC 48331 / race T</strain>
    </source>
</reference>
<organism evidence="2 3">
    <name type="scientific">Cochliobolus heterostrophus (strain C4 / ATCC 48331 / race T)</name>
    <name type="common">Southern corn leaf blight fungus</name>
    <name type="synonym">Bipolaris maydis</name>
    <dbReference type="NCBI Taxonomy" id="665024"/>
    <lineage>
        <taxon>Eukaryota</taxon>
        <taxon>Fungi</taxon>
        <taxon>Dikarya</taxon>
        <taxon>Ascomycota</taxon>
        <taxon>Pezizomycotina</taxon>
        <taxon>Dothideomycetes</taxon>
        <taxon>Pleosporomycetidae</taxon>
        <taxon>Pleosporales</taxon>
        <taxon>Pleosporineae</taxon>
        <taxon>Pleosporaceae</taxon>
        <taxon>Bipolaris</taxon>
    </lineage>
</organism>
<feature type="region of interest" description="Disordered" evidence="1">
    <location>
        <begin position="1"/>
        <end position="24"/>
    </location>
</feature>
<dbReference type="GeneID" id="25836393"/>
<gene>
    <name evidence="2" type="ORF">COCC4DRAFT_124554</name>
</gene>
<accession>N4XG59</accession>
<feature type="region of interest" description="Disordered" evidence="1">
    <location>
        <begin position="190"/>
        <end position="215"/>
    </location>
</feature>
<name>N4XG59_COCH4</name>
<reference evidence="2 3" key="1">
    <citation type="journal article" date="2012" name="PLoS Pathog.">
        <title>Diverse lifestyles and strategies of plant pathogenesis encoded in the genomes of eighteen Dothideomycetes fungi.</title>
        <authorList>
            <person name="Ohm R.A."/>
            <person name="Feau N."/>
            <person name="Henrissat B."/>
            <person name="Schoch C.L."/>
            <person name="Horwitz B.A."/>
            <person name="Barry K.W."/>
            <person name="Condon B.J."/>
            <person name="Copeland A.C."/>
            <person name="Dhillon B."/>
            <person name="Glaser F."/>
            <person name="Hesse C.N."/>
            <person name="Kosti I."/>
            <person name="LaButti K."/>
            <person name="Lindquist E.A."/>
            <person name="Lucas S."/>
            <person name="Salamov A.A."/>
            <person name="Bradshaw R.E."/>
            <person name="Ciuffetti L."/>
            <person name="Hamelin R.C."/>
            <person name="Kema G.H.J."/>
            <person name="Lawrence C."/>
            <person name="Scott J.A."/>
            <person name="Spatafora J.W."/>
            <person name="Turgeon B.G."/>
            <person name="de Wit P.J.G.M."/>
            <person name="Zhong S."/>
            <person name="Goodwin S.B."/>
            <person name="Grigoriev I.V."/>
        </authorList>
    </citation>
    <scope>NUCLEOTIDE SEQUENCE [LARGE SCALE GENOMIC DNA]</scope>
    <source>
        <strain evidence="3">C4 / ATCC 48331 / race T</strain>
    </source>
</reference>
<dbReference type="HOGENOM" id="CLU_1267474_0_0_1"/>
<evidence type="ECO:0000256" key="1">
    <source>
        <dbReference type="SAM" id="MobiDB-lite"/>
    </source>
</evidence>
<feature type="compositionally biased region" description="Acidic residues" evidence="1">
    <location>
        <begin position="194"/>
        <end position="207"/>
    </location>
</feature>
<protein>
    <submittedName>
        <fullName evidence="2">Uncharacterized protein</fullName>
    </submittedName>
</protein>
<dbReference type="OrthoDB" id="3796009at2759"/>
<dbReference type="AlphaFoldDB" id="N4XG59"/>
<dbReference type="RefSeq" id="XP_014084649.1">
    <property type="nucleotide sequence ID" value="XM_014229174.1"/>
</dbReference>
<dbReference type="EMBL" id="KB733444">
    <property type="protein sequence ID" value="ENI10740.1"/>
    <property type="molecule type" value="Genomic_DNA"/>
</dbReference>
<dbReference type="Proteomes" id="UP000012338">
    <property type="component" value="Unassembled WGS sequence"/>
</dbReference>
<evidence type="ECO:0000313" key="3">
    <source>
        <dbReference type="Proteomes" id="UP000012338"/>
    </source>
</evidence>
<keyword evidence="3" id="KW-1185">Reference proteome</keyword>